<feature type="domain" description="Myb-like" evidence="3">
    <location>
        <begin position="104"/>
        <end position="154"/>
    </location>
</feature>
<dbReference type="SMART" id="SM00717">
    <property type="entry name" value="SANT"/>
    <property type="match status" value="4"/>
</dbReference>
<keyword evidence="6" id="KW-1185">Reference proteome</keyword>
<dbReference type="InterPro" id="IPR017930">
    <property type="entry name" value="Myb_dom"/>
</dbReference>
<dbReference type="InterPro" id="IPR050560">
    <property type="entry name" value="MYB_TF"/>
</dbReference>
<feature type="compositionally biased region" description="Polar residues" evidence="2">
    <location>
        <begin position="14"/>
        <end position="25"/>
    </location>
</feature>
<evidence type="ECO:0000256" key="1">
    <source>
        <dbReference type="ARBA" id="ARBA00023125"/>
    </source>
</evidence>
<feature type="domain" description="Myb-like" evidence="3">
    <location>
        <begin position="52"/>
        <end position="103"/>
    </location>
</feature>
<feature type="domain" description="HTH myb-type" evidence="4">
    <location>
        <begin position="306"/>
        <end position="361"/>
    </location>
</feature>
<feature type="domain" description="HTH myb-type" evidence="4">
    <location>
        <begin position="362"/>
        <end position="412"/>
    </location>
</feature>
<evidence type="ECO:0000313" key="6">
    <source>
        <dbReference type="Proteomes" id="UP000823388"/>
    </source>
</evidence>
<dbReference type="InterPro" id="IPR009057">
    <property type="entry name" value="Homeodomain-like_sf"/>
</dbReference>
<dbReference type="SUPFAM" id="SSF46689">
    <property type="entry name" value="Homeodomain-like"/>
    <property type="match status" value="2"/>
</dbReference>
<dbReference type="PROSITE" id="PS50090">
    <property type="entry name" value="MYB_LIKE"/>
    <property type="match status" value="4"/>
</dbReference>
<evidence type="ECO:0000259" key="4">
    <source>
        <dbReference type="PROSITE" id="PS51294"/>
    </source>
</evidence>
<evidence type="ECO:0000259" key="3">
    <source>
        <dbReference type="PROSITE" id="PS50090"/>
    </source>
</evidence>
<dbReference type="AlphaFoldDB" id="A0A8T0X7Y6"/>
<evidence type="ECO:0000256" key="2">
    <source>
        <dbReference type="SAM" id="MobiDB-lite"/>
    </source>
</evidence>
<sequence>MEQSSDGMPRPRRNVSSTNHSTNSDAVAEGTLNGPPCKKNLHSFNECSSSKNLERTKCRWSPEENELLTKLVNKHGTKNWQTIACALPDRNAHACLSRWKYILDPAINKEAWSQQEELRLIRAHQIYGNKWCKMAKHFPGRTNNALKEHWRGSMKRKLDSYLASGLLEQVPDLHENLSIPQSSQSDIPKDSKVSSDRIRFSSRSKFKQNITELSGDTSVGESSDSIYAKAFDAHSAKVSENIIAKPQQWATAKKKLDLVSSPVKLKSDVPPETVKHHHQEIESEKTEGPPCKKNGYCFKQGSTLKNSERTKGRWLAEENEILTKMVTKHGLKNWRTIASAIPGRNALQCRIRWTRSLDPAINKEDWSEQEELKLIRAHQIYGSQWLKMVKHFPGRTNHALKEHWRGCMKGKLNYYLASGMLEQIPDLQENLSVPESSHSEIPKDGQGSSERNRPPSLPLRPKSESDLSEHDENAYISEEESSHCIYPKGLDAHSAEVYEKVIAKSMQRARARRKLDFLSTPVELKVCTAAASCQRPPPKMEQTIPTSDNSSPPDVCQDILQNAAAERVDVVIPTAASNPPNDIPSQATPDPCSPEIHEANASDPLDMPYCDDLIIDSPPYLHGSSFI</sequence>
<dbReference type="InterPro" id="IPR001005">
    <property type="entry name" value="SANT/Myb"/>
</dbReference>
<dbReference type="PANTHER" id="PTHR45614:SF33">
    <property type="entry name" value="OS02G0271900 PROTEIN"/>
    <property type="match status" value="1"/>
</dbReference>
<feature type="compositionally biased region" description="Polar residues" evidence="2">
    <location>
        <begin position="543"/>
        <end position="552"/>
    </location>
</feature>
<evidence type="ECO:0000313" key="5">
    <source>
        <dbReference type="EMBL" id="KAG2657672.1"/>
    </source>
</evidence>
<feature type="domain" description="Myb-like" evidence="3">
    <location>
        <begin position="306"/>
        <end position="357"/>
    </location>
</feature>
<proteinExistence type="predicted"/>
<comment type="caution">
    <text evidence="5">The sequence shown here is derived from an EMBL/GenBank/DDBJ whole genome shotgun (WGS) entry which is preliminary data.</text>
</comment>
<dbReference type="GO" id="GO:0000981">
    <property type="term" value="F:DNA-binding transcription factor activity, RNA polymerase II-specific"/>
    <property type="evidence" value="ECO:0007669"/>
    <property type="project" value="TreeGrafter"/>
</dbReference>
<feature type="region of interest" description="Disordered" evidence="2">
    <location>
        <begin position="267"/>
        <end position="292"/>
    </location>
</feature>
<organism evidence="5 6">
    <name type="scientific">Panicum virgatum</name>
    <name type="common">Blackwell switchgrass</name>
    <dbReference type="NCBI Taxonomy" id="38727"/>
    <lineage>
        <taxon>Eukaryota</taxon>
        <taxon>Viridiplantae</taxon>
        <taxon>Streptophyta</taxon>
        <taxon>Embryophyta</taxon>
        <taxon>Tracheophyta</taxon>
        <taxon>Spermatophyta</taxon>
        <taxon>Magnoliopsida</taxon>
        <taxon>Liliopsida</taxon>
        <taxon>Poales</taxon>
        <taxon>Poaceae</taxon>
        <taxon>PACMAD clade</taxon>
        <taxon>Panicoideae</taxon>
        <taxon>Panicodae</taxon>
        <taxon>Paniceae</taxon>
        <taxon>Panicinae</taxon>
        <taxon>Panicum</taxon>
        <taxon>Panicum sect. Hiantes</taxon>
    </lineage>
</organism>
<dbReference type="EMBL" id="CM029037">
    <property type="protein sequence ID" value="KAG2657672.1"/>
    <property type="molecule type" value="Genomic_DNA"/>
</dbReference>
<dbReference type="CDD" id="cd00167">
    <property type="entry name" value="SANT"/>
    <property type="match status" value="4"/>
</dbReference>
<keyword evidence="1" id="KW-0238">DNA-binding</keyword>
<feature type="domain" description="Myb-like" evidence="3">
    <location>
        <begin position="358"/>
        <end position="408"/>
    </location>
</feature>
<name>A0A8T0X7Y6_PANVG</name>
<feature type="compositionally biased region" description="Basic and acidic residues" evidence="2">
    <location>
        <begin position="461"/>
        <end position="473"/>
    </location>
</feature>
<dbReference type="GO" id="GO:0005634">
    <property type="term" value="C:nucleus"/>
    <property type="evidence" value="ECO:0007669"/>
    <property type="project" value="TreeGrafter"/>
</dbReference>
<dbReference type="OrthoDB" id="2143914at2759"/>
<feature type="region of interest" description="Disordered" evidence="2">
    <location>
        <begin position="431"/>
        <end position="474"/>
    </location>
</feature>
<dbReference type="Pfam" id="PF13921">
    <property type="entry name" value="Myb_DNA-bind_6"/>
    <property type="match status" value="2"/>
</dbReference>
<feature type="region of interest" description="Disordered" evidence="2">
    <location>
        <begin position="1"/>
        <end position="35"/>
    </location>
</feature>
<feature type="region of interest" description="Disordered" evidence="2">
    <location>
        <begin position="535"/>
        <end position="554"/>
    </location>
</feature>
<protein>
    <submittedName>
        <fullName evidence="5">Uncharacterized protein</fullName>
    </submittedName>
</protein>
<reference evidence="5" key="1">
    <citation type="submission" date="2020-05" db="EMBL/GenBank/DDBJ databases">
        <title>WGS assembly of Panicum virgatum.</title>
        <authorList>
            <person name="Lovell J.T."/>
            <person name="Jenkins J."/>
            <person name="Shu S."/>
            <person name="Juenger T.E."/>
            <person name="Schmutz J."/>
        </authorList>
    </citation>
    <scope>NUCLEOTIDE SEQUENCE</scope>
    <source>
        <strain evidence="5">AP13</strain>
    </source>
</reference>
<accession>A0A8T0X7Y6</accession>
<dbReference type="Gene3D" id="1.10.10.60">
    <property type="entry name" value="Homeodomain-like"/>
    <property type="match status" value="4"/>
</dbReference>
<dbReference type="Proteomes" id="UP000823388">
    <property type="component" value="Chromosome 1K"/>
</dbReference>
<feature type="domain" description="HTH myb-type" evidence="4">
    <location>
        <begin position="52"/>
        <end position="100"/>
    </location>
</feature>
<gene>
    <name evidence="5" type="ORF">PVAP13_1KG199000</name>
</gene>
<dbReference type="PROSITE" id="PS51294">
    <property type="entry name" value="HTH_MYB"/>
    <property type="match status" value="4"/>
</dbReference>
<feature type="domain" description="HTH myb-type" evidence="4">
    <location>
        <begin position="104"/>
        <end position="158"/>
    </location>
</feature>
<dbReference type="PANTHER" id="PTHR45614">
    <property type="entry name" value="MYB PROTEIN-RELATED"/>
    <property type="match status" value="1"/>
</dbReference>
<dbReference type="GO" id="GO:0000978">
    <property type="term" value="F:RNA polymerase II cis-regulatory region sequence-specific DNA binding"/>
    <property type="evidence" value="ECO:0007669"/>
    <property type="project" value="TreeGrafter"/>
</dbReference>